<dbReference type="STRING" id="1287681.M7SEY6"/>
<proteinExistence type="inferred from homology"/>
<accession>M7SEY6</accession>
<evidence type="ECO:0000313" key="4">
    <source>
        <dbReference type="Proteomes" id="UP000012174"/>
    </source>
</evidence>
<dbReference type="Gene3D" id="3.40.50.720">
    <property type="entry name" value="NAD(P)-binding Rossmann-like Domain"/>
    <property type="match status" value="1"/>
</dbReference>
<reference evidence="4" key="1">
    <citation type="journal article" date="2013" name="Genome Announc.">
        <title>Draft genome sequence of the grapevine dieback fungus Eutypa lata UCR-EL1.</title>
        <authorList>
            <person name="Blanco-Ulate B."/>
            <person name="Rolshausen P.E."/>
            <person name="Cantu D."/>
        </authorList>
    </citation>
    <scope>NUCLEOTIDE SEQUENCE [LARGE SCALE GENOMIC DNA]</scope>
    <source>
        <strain evidence="4">UCR-EL1</strain>
    </source>
</reference>
<keyword evidence="2" id="KW-0560">Oxidoreductase</keyword>
<dbReference type="PANTHER" id="PTHR43899:SF13">
    <property type="entry name" value="RH59310P"/>
    <property type="match status" value="1"/>
</dbReference>
<dbReference type="Pfam" id="PF00106">
    <property type="entry name" value="adh_short"/>
    <property type="match status" value="1"/>
</dbReference>
<dbReference type="GO" id="GO:0016491">
    <property type="term" value="F:oxidoreductase activity"/>
    <property type="evidence" value="ECO:0007669"/>
    <property type="project" value="UniProtKB-KW"/>
</dbReference>
<dbReference type="EMBL" id="KB706994">
    <property type="protein sequence ID" value="EMR64824.1"/>
    <property type="molecule type" value="Genomic_DNA"/>
</dbReference>
<dbReference type="InterPro" id="IPR036291">
    <property type="entry name" value="NAD(P)-bd_dom_sf"/>
</dbReference>
<dbReference type="HOGENOM" id="CLU_010194_38_2_1"/>
<dbReference type="GO" id="GO:0005783">
    <property type="term" value="C:endoplasmic reticulum"/>
    <property type="evidence" value="ECO:0007669"/>
    <property type="project" value="TreeGrafter"/>
</dbReference>
<name>M7SEY6_EUTLA</name>
<gene>
    <name evidence="3" type="ORF">UCREL1_8209</name>
</gene>
<comment type="similarity">
    <text evidence="1">Belongs to the short-chain dehydrogenases/reductases (SDR) family.</text>
</comment>
<keyword evidence="4" id="KW-1185">Reference proteome</keyword>
<dbReference type="InterPro" id="IPR002347">
    <property type="entry name" value="SDR_fam"/>
</dbReference>
<dbReference type="PANTHER" id="PTHR43899">
    <property type="entry name" value="RH59310P"/>
    <property type="match status" value="1"/>
</dbReference>
<sequence length="324" mass="35299">MEILRILGVILALRVSYICIRVLTPYLRSSKLHHYLKTKDGRPAWALITGASSGIGKGFADQLASRGFNIVLHGRNPSKLERVKSELQKRHPARDFRVLVADAEKCINTDHRPSTTVSVSFPAIARSVADINLKILINNAGNTIPRSAYETIDAYTAEELAENICLLAVFPTLMTAALLPALLRGGKDEPGLVINVGSLADNGSPLLPTYAPCKAFLAASSVELAREMKLDGRSVDVLGLRVGEVYGTAFDLPGPSFLVPDVEDVVGAALARVGCGRPVVIPYWPHALQDALLRVLPDPVVDRLFCDELRRRRLEQRAKAAKRL</sequence>
<dbReference type="OrthoDB" id="47007at2759"/>
<organism evidence="3 4">
    <name type="scientific">Eutypa lata (strain UCR-EL1)</name>
    <name type="common">Grapevine dieback disease fungus</name>
    <name type="synonym">Eutypa armeniacae</name>
    <dbReference type="NCBI Taxonomy" id="1287681"/>
    <lineage>
        <taxon>Eukaryota</taxon>
        <taxon>Fungi</taxon>
        <taxon>Dikarya</taxon>
        <taxon>Ascomycota</taxon>
        <taxon>Pezizomycotina</taxon>
        <taxon>Sordariomycetes</taxon>
        <taxon>Xylariomycetidae</taxon>
        <taxon>Xylariales</taxon>
        <taxon>Diatrypaceae</taxon>
        <taxon>Eutypa</taxon>
    </lineage>
</organism>
<dbReference type="KEGG" id="ela:UCREL1_8209"/>
<evidence type="ECO:0000313" key="3">
    <source>
        <dbReference type="EMBL" id="EMR64824.1"/>
    </source>
</evidence>
<evidence type="ECO:0000256" key="1">
    <source>
        <dbReference type="ARBA" id="ARBA00006484"/>
    </source>
</evidence>
<dbReference type="OMA" id="NISICAQ"/>
<dbReference type="eggNOG" id="KOG1014">
    <property type="taxonomic scope" value="Eukaryota"/>
</dbReference>
<dbReference type="InterPro" id="IPR051019">
    <property type="entry name" value="VLCFA-Steroid_DH"/>
</dbReference>
<dbReference type="AlphaFoldDB" id="M7SEY6"/>
<dbReference type="PRINTS" id="PR00081">
    <property type="entry name" value="GDHRDH"/>
</dbReference>
<dbReference type="SUPFAM" id="SSF51735">
    <property type="entry name" value="NAD(P)-binding Rossmann-fold domains"/>
    <property type="match status" value="1"/>
</dbReference>
<dbReference type="Proteomes" id="UP000012174">
    <property type="component" value="Unassembled WGS sequence"/>
</dbReference>
<evidence type="ECO:0000256" key="2">
    <source>
        <dbReference type="ARBA" id="ARBA00023002"/>
    </source>
</evidence>
<protein>
    <submittedName>
        <fullName evidence="3">Putative short chain dehydrogenase protein</fullName>
    </submittedName>
</protein>